<feature type="domain" description="AAA" evidence="1">
    <location>
        <begin position="20"/>
        <end position="136"/>
    </location>
</feature>
<dbReference type="OrthoDB" id="9771844at2"/>
<name>A0A3E1R8R3_9BURK</name>
<dbReference type="SUPFAM" id="SSF52540">
    <property type="entry name" value="P-loop containing nucleoside triphosphate hydrolases"/>
    <property type="match status" value="1"/>
</dbReference>
<keyword evidence="4" id="KW-1185">Reference proteome</keyword>
<dbReference type="PANTHER" id="PTHR43566">
    <property type="entry name" value="CONSERVED PROTEIN"/>
    <property type="match status" value="1"/>
</dbReference>
<evidence type="ECO:0000259" key="2">
    <source>
        <dbReference type="Pfam" id="PF13635"/>
    </source>
</evidence>
<dbReference type="Pfam" id="PF13173">
    <property type="entry name" value="AAA_14"/>
    <property type="match status" value="1"/>
</dbReference>
<dbReference type="Pfam" id="PF13635">
    <property type="entry name" value="DUF4143"/>
    <property type="match status" value="1"/>
</dbReference>
<dbReference type="AlphaFoldDB" id="A0A3E1R8R3"/>
<dbReference type="InterPro" id="IPR025420">
    <property type="entry name" value="DUF4143"/>
</dbReference>
<evidence type="ECO:0000313" key="3">
    <source>
        <dbReference type="EMBL" id="RFO95611.1"/>
    </source>
</evidence>
<comment type="caution">
    <text evidence="3">The sequence shown here is derived from an EMBL/GenBank/DDBJ whole genome shotgun (WGS) entry which is preliminary data.</text>
</comment>
<organism evidence="3 4">
    <name type="scientific">Rhodoferax lacus</name>
    <dbReference type="NCBI Taxonomy" id="2184758"/>
    <lineage>
        <taxon>Bacteria</taxon>
        <taxon>Pseudomonadati</taxon>
        <taxon>Pseudomonadota</taxon>
        <taxon>Betaproteobacteria</taxon>
        <taxon>Burkholderiales</taxon>
        <taxon>Comamonadaceae</taxon>
        <taxon>Rhodoferax</taxon>
    </lineage>
</organism>
<evidence type="ECO:0008006" key="5">
    <source>
        <dbReference type="Google" id="ProtNLM"/>
    </source>
</evidence>
<protein>
    <recommendedName>
        <fullName evidence="5">ATP-binding protein</fullName>
    </recommendedName>
</protein>
<feature type="domain" description="DUF4143" evidence="2">
    <location>
        <begin position="183"/>
        <end position="336"/>
    </location>
</feature>
<proteinExistence type="predicted"/>
<reference evidence="3 4" key="1">
    <citation type="submission" date="2018-05" db="EMBL/GenBank/DDBJ databases">
        <title>Rhodoferax soyangensis sp.nov., isolated from an oligotrophic freshwater lake.</title>
        <authorList>
            <person name="Park M."/>
        </authorList>
    </citation>
    <scope>NUCLEOTIDE SEQUENCE [LARGE SCALE GENOMIC DNA]</scope>
    <source>
        <strain evidence="3 4">IMCC26218</strain>
    </source>
</reference>
<evidence type="ECO:0000259" key="1">
    <source>
        <dbReference type="Pfam" id="PF13173"/>
    </source>
</evidence>
<dbReference type="InterPro" id="IPR027417">
    <property type="entry name" value="P-loop_NTPase"/>
</dbReference>
<dbReference type="InterPro" id="IPR041682">
    <property type="entry name" value="AAA_14"/>
</dbReference>
<sequence length="385" mass="43323">MLNRDALEKTIAAALARSRGVVLQGPRQSGKSTLAQRFLPRDSANYFDLEYPPHAQRLEQATQTLEQLSGLVVIDEVQLRPSLFPLLRSLMDRSNAPGQYLLLGSASPQLMQQAGESLLGRVETVEVSGFDLDEVCKAQGHYSDAVANALWLRGGFPRAYLAANDEDSFVWRMNAIADHVRVDMPQFGINIAAPAMLRFWTMLAHYHGQIWSAAPFAQSMGVSEPTIRRYLDTLTQTLMVRQLQPWHENLGKRQVKAPKVYFRDTGFLHALMGVHNLTELLAHPHHGASWEGFALEQILRIAKPTEAFFWATHQGAELDLLMLRGQQRIGVEFKRSLAPTVSTSMRIALHDLKLDVLYVVYPGLHRYKLSEQVEAVPLWALLPTR</sequence>
<dbReference type="PANTHER" id="PTHR43566:SF2">
    <property type="entry name" value="DUF4143 DOMAIN-CONTAINING PROTEIN"/>
    <property type="match status" value="1"/>
</dbReference>
<dbReference type="Proteomes" id="UP000260665">
    <property type="component" value="Unassembled WGS sequence"/>
</dbReference>
<accession>A0A3E1R8R3</accession>
<dbReference type="RefSeq" id="WP_117179403.1">
    <property type="nucleotide sequence ID" value="NZ_QFZK01000014.1"/>
</dbReference>
<evidence type="ECO:0000313" key="4">
    <source>
        <dbReference type="Proteomes" id="UP000260665"/>
    </source>
</evidence>
<gene>
    <name evidence="3" type="ORF">DIC66_17585</name>
</gene>
<dbReference type="Gene3D" id="3.40.50.300">
    <property type="entry name" value="P-loop containing nucleotide triphosphate hydrolases"/>
    <property type="match status" value="1"/>
</dbReference>
<dbReference type="EMBL" id="QFZK01000014">
    <property type="protein sequence ID" value="RFO95611.1"/>
    <property type="molecule type" value="Genomic_DNA"/>
</dbReference>